<keyword evidence="3" id="KW-1185">Reference proteome</keyword>
<name>F2L4V4_THEU7</name>
<reference key="2">
    <citation type="submission" date="2011-03" db="EMBL/GenBank/DDBJ databases">
        <title>Complete genome sequence of the thermoacidophilic crenarchaeon Thermoproteus uzoniensis 768-20.</title>
        <authorList>
            <person name="Mardanov A.V."/>
            <person name="Gumerov V.M."/>
            <person name="Beletsky A.V."/>
            <person name="Prokofeva M.I."/>
            <person name="Bonch-Osmolovskaya E.A."/>
            <person name="Ravin N.V."/>
            <person name="Skryabin K.G."/>
        </authorList>
    </citation>
    <scope>NUCLEOTIDE SEQUENCE</scope>
    <source>
        <strain>768-20</strain>
    </source>
</reference>
<feature type="transmembrane region" description="Helical" evidence="1">
    <location>
        <begin position="12"/>
        <end position="33"/>
    </location>
</feature>
<accession>F2L4V4</accession>
<evidence type="ECO:0000256" key="1">
    <source>
        <dbReference type="SAM" id="Phobius"/>
    </source>
</evidence>
<evidence type="ECO:0000313" key="3">
    <source>
        <dbReference type="Proteomes" id="UP000008138"/>
    </source>
</evidence>
<protein>
    <recommendedName>
        <fullName evidence="4">Flagellin</fullName>
    </recommendedName>
</protein>
<keyword evidence="1" id="KW-0812">Transmembrane</keyword>
<dbReference type="HOGENOM" id="CLU_2857250_0_0_2"/>
<evidence type="ECO:0000313" key="2">
    <source>
        <dbReference type="EMBL" id="AEA13458.1"/>
    </source>
</evidence>
<keyword evidence="1" id="KW-0472">Membrane</keyword>
<dbReference type="OrthoDB" id="29102at2157"/>
<keyword evidence="1" id="KW-1133">Transmembrane helix</keyword>
<dbReference type="KEGG" id="tuz:TUZN_2000"/>
<dbReference type="RefSeq" id="WP_013680793.1">
    <property type="nucleotide sequence ID" value="NC_015315.1"/>
</dbReference>
<sequence length="66" mass="7025">MKRRGSLFVEETLLLFLAIGIFVAFALTVTGMIKGALSGILGFRNETNTLLSQLVNAAKQLILGGS</sequence>
<organism evidence="2 3">
    <name type="scientific">Thermoproteus uzoniensis (strain 768-20)</name>
    <dbReference type="NCBI Taxonomy" id="999630"/>
    <lineage>
        <taxon>Archaea</taxon>
        <taxon>Thermoproteota</taxon>
        <taxon>Thermoprotei</taxon>
        <taxon>Thermoproteales</taxon>
        <taxon>Thermoproteaceae</taxon>
        <taxon>Thermoproteus</taxon>
    </lineage>
</organism>
<dbReference type="eggNOG" id="arCOG05433">
    <property type="taxonomic scope" value="Archaea"/>
</dbReference>
<gene>
    <name evidence="2" type="ordered locus">TUZN_2000</name>
</gene>
<dbReference type="STRING" id="999630.TUZN_2000"/>
<dbReference type="GeneID" id="10361511"/>
<proteinExistence type="predicted"/>
<dbReference type="EMBL" id="CP002590">
    <property type="protein sequence ID" value="AEA13458.1"/>
    <property type="molecule type" value="Genomic_DNA"/>
</dbReference>
<dbReference type="Proteomes" id="UP000008138">
    <property type="component" value="Chromosome"/>
</dbReference>
<evidence type="ECO:0008006" key="4">
    <source>
        <dbReference type="Google" id="ProtNLM"/>
    </source>
</evidence>
<dbReference type="AlphaFoldDB" id="F2L4V4"/>
<reference evidence="2 3" key="1">
    <citation type="journal article" date="2011" name="J. Bacteriol.">
        <title>Complete genome sequence of the thermoacidophilic crenarchaeon Thermoproteus uzoniensis 768-20.</title>
        <authorList>
            <person name="Mardanov A.V."/>
            <person name="Gumerov V.M."/>
            <person name="Beletsky A.V."/>
            <person name="Prokofeva M.I."/>
            <person name="Bonch-Osmolovskaya E.A."/>
            <person name="Ravin N.V."/>
            <person name="Skryabin K.G."/>
        </authorList>
    </citation>
    <scope>NUCLEOTIDE SEQUENCE [LARGE SCALE GENOMIC DNA]</scope>
    <source>
        <strain evidence="2 3">768-20</strain>
    </source>
</reference>